<feature type="region of interest" description="Disordered" evidence="1">
    <location>
        <begin position="359"/>
        <end position="405"/>
    </location>
</feature>
<feature type="compositionally biased region" description="Low complexity" evidence="1">
    <location>
        <begin position="836"/>
        <end position="852"/>
    </location>
</feature>
<dbReference type="STRING" id="7260.A0A0Q9WP35"/>
<protein>
    <submittedName>
        <fullName evidence="2">Uncharacterized protein</fullName>
    </submittedName>
</protein>
<feature type="region of interest" description="Disordered" evidence="1">
    <location>
        <begin position="532"/>
        <end position="569"/>
    </location>
</feature>
<feature type="region of interest" description="Disordered" evidence="1">
    <location>
        <begin position="577"/>
        <end position="596"/>
    </location>
</feature>
<organism evidence="2 3">
    <name type="scientific">Drosophila willistoni</name>
    <name type="common">Fruit fly</name>
    <dbReference type="NCBI Taxonomy" id="7260"/>
    <lineage>
        <taxon>Eukaryota</taxon>
        <taxon>Metazoa</taxon>
        <taxon>Ecdysozoa</taxon>
        <taxon>Arthropoda</taxon>
        <taxon>Hexapoda</taxon>
        <taxon>Insecta</taxon>
        <taxon>Pterygota</taxon>
        <taxon>Neoptera</taxon>
        <taxon>Endopterygota</taxon>
        <taxon>Diptera</taxon>
        <taxon>Brachycera</taxon>
        <taxon>Muscomorpha</taxon>
        <taxon>Ephydroidea</taxon>
        <taxon>Drosophilidae</taxon>
        <taxon>Drosophila</taxon>
        <taxon>Sophophora</taxon>
    </lineage>
</organism>
<feature type="region of interest" description="Disordered" evidence="1">
    <location>
        <begin position="465"/>
        <end position="503"/>
    </location>
</feature>
<feature type="region of interest" description="Disordered" evidence="1">
    <location>
        <begin position="177"/>
        <end position="259"/>
    </location>
</feature>
<feature type="compositionally biased region" description="Basic and acidic residues" evidence="1">
    <location>
        <begin position="60"/>
        <end position="69"/>
    </location>
</feature>
<reference evidence="2 3" key="1">
    <citation type="journal article" date="2007" name="Nature">
        <title>Evolution of genes and genomes on the Drosophila phylogeny.</title>
        <authorList>
            <consortium name="Drosophila 12 Genomes Consortium"/>
            <person name="Clark A.G."/>
            <person name="Eisen M.B."/>
            <person name="Smith D.R."/>
            <person name="Bergman C.M."/>
            <person name="Oliver B."/>
            <person name="Markow T.A."/>
            <person name="Kaufman T.C."/>
            <person name="Kellis M."/>
            <person name="Gelbart W."/>
            <person name="Iyer V.N."/>
            <person name="Pollard D.A."/>
            <person name="Sackton T.B."/>
            <person name="Larracuente A.M."/>
            <person name="Singh N.D."/>
            <person name="Abad J.P."/>
            <person name="Abt D.N."/>
            <person name="Adryan B."/>
            <person name="Aguade M."/>
            <person name="Akashi H."/>
            <person name="Anderson W.W."/>
            <person name="Aquadro C.F."/>
            <person name="Ardell D.H."/>
            <person name="Arguello R."/>
            <person name="Artieri C.G."/>
            <person name="Barbash D.A."/>
            <person name="Barker D."/>
            <person name="Barsanti P."/>
            <person name="Batterham P."/>
            <person name="Batzoglou S."/>
            <person name="Begun D."/>
            <person name="Bhutkar A."/>
            <person name="Blanco E."/>
            <person name="Bosak S.A."/>
            <person name="Bradley R.K."/>
            <person name="Brand A.D."/>
            <person name="Brent M.R."/>
            <person name="Brooks A.N."/>
            <person name="Brown R.H."/>
            <person name="Butlin R.K."/>
            <person name="Caggese C."/>
            <person name="Calvi B.R."/>
            <person name="Bernardo de Carvalho A."/>
            <person name="Caspi A."/>
            <person name="Castrezana S."/>
            <person name="Celniker S.E."/>
            <person name="Chang J.L."/>
            <person name="Chapple C."/>
            <person name="Chatterji S."/>
            <person name="Chinwalla A."/>
            <person name="Civetta A."/>
            <person name="Clifton S.W."/>
            <person name="Comeron J.M."/>
            <person name="Costello J.C."/>
            <person name="Coyne J.A."/>
            <person name="Daub J."/>
            <person name="David R.G."/>
            <person name="Delcher A.L."/>
            <person name="Delehaunty K."/>
            <person name="Do C.B."/>
            <person name="Ebling H."/>
            <person name="Edwards K."/>
            <person name="Eickbush T."/>
            <person name="Evans J.D."/>
            <person name="Filipski A."/>
            <person name="Findeiss S."/>
            <person name="Freyhult E."/>
            <person name="Fulton L."/>
            <person name="Fulton R."/>
            <person name="Garcia A.C."/>
            <person name="Gardiner A."/>
            <person name="Garfield D.A."/>
            <person name="Garvin B.E."/>
            <person name="Gibson G."/>
            <person name="Gilbert D."/>
            <person name="Gnerre S."/>
            <person name="Godfrey J."/>
            <person name="Good R."/>
            <person name="Gotea V."/>
            <person name="Gravely B."/>
            <person name="Greenberg A.J."/>
            <person name="Griffiths-Jones S."/>
            <person name="Gross S."/>
            <person name="Guigo R."/>
            <person name="Gustafson E.A."/>
            <person name="Haerty W."/>
            <person name="Hahn M.W."/>
            <person name="Halligan D.L."/>
            <person name="Halpern A.L."/>
            <person name="Halter G.M."/>
            <person name="Han M.V."/>
            <person name="Heger A."/>
            <person name="Hillier L."/>
            <person name="Hinrichs A.S."/>
            <person name="Holmes I."/>
            <person name="Hoskins R.A."/>
            <person name="Hubisz M.J."/>
            <person name="Hultmark D."/>
            <person name="Huntley M.A."/>
            <person name="Jaffe D.B."/>
            <person name="Jagadeeshan S."/>
            <person name="Jeck W.R."/>
            <person name="Johnson J."/>
            <person name="Jones C.D."/>
            <person name="Jordan W.C."/>
            <person name="Karpen G.H."/>
            <person name="Kataoka E."/>
            <person name="Keightley P.D."/>
            <person name="Kheradpour P."/>
            <person name="Kirkness E.F."/>
            <person name="Koerich L.B."/>
            <person name="Kristiansen K."/>
            <person name="Kudrna D."/>
            <person name="Kulathinal R.J."/>
            <person name="Kumar S."/>
            <person name="Kwok R."/>
            <person name="Lander E."/>
            <person name="Langley C.H."/>
            <person name="Lapoint R."/>
            <person name="Lazzaro B.P."/>
            <person name="Lee S.J."/>
            <person name="Levesque L."/>
            <person name="Li R."/>
            <person name="Lin C.F."/>
            <person name="Lin M.F."/>
            <person name="Lindblad-Toh K."/>
            <person name="Llopart A."/>
            <person name="Long M."/>
            <person name="Low L."/>
            <person name="Lozovsky E."/>
            <person name="Lu J."/>
            <person name="Luo M."/>
            <person name="Machado C.A."/>
            <person name="Makalowski W."/>
            <person name="Marzo M."/>
            <person name="Matsuda M."/>
            <person name="Matzkin L."/>
            <person name="McAllister B."/>
            <person name="McBride C.S."/>
            <person name="McKernan B."/>
            <person name="McKernan K."/>
            <person name="Mendez-Lago M."/>
            <person name="Minx P."/>
            <person name="Mollenhauer M.U."/>
            <person name="Montooth K."/>
            <person name="Mount S.M."/>
            <person name="Mu X."/>
            <person name="Myers E."/>
            <person name="Negre B."/>
            <person name="Newfeld S."/>
            <person name="Nielsen R."/>
            <person name="Noor M.A."/>
            <person name="O'Grady P."/>
            <person name="Pachter L."/>
            <person name="Papaceit M."/>
            <person name="Parisi M.J."/>
            <person name="Parisi M."/>
            <person name="Parts L."/>
            <person name="Pedersen J.S."/>
            <person name="Pesole G."/>
            <person name="Phillippy A.M."/>
            <person name="Ponting C.P."/>
            <person name="Pop M."/>
            <person name="Porcelli D."/>
            <person name="Powell J.R."/>
            <person name="Prohaska S."/>
            <person name="Pruitt K."/>
            <person name="Puig M."/>
            <person name="Quesneville H."/>
            <person name="Ram K.R."/>
            <person name="Rand D."/>
            <person name="Rasmussen M.D."/>
            <person name="Reed L.K."/>
            <person name="Reenan R."/>
            <person name="Reily A."/>
            <person name="Remington K.A."/>
            <person name="Rieger T.T."/>
            <person name="Ritchie M.G."/>
            <person name="Robin C."/>
            <person name="Rogers Y.H."/>
            <person name="Rohde C."/>
            <person name="Rozas J."/>
            <person name="Rubenfield M.J."/>
            <person name="Ruiz A."/>
            <person name="Russo S."/>
            <person name="Salzberg S.L."/>
            <person name="Sanchez-Gracia A."/>
            <person name="Saranga D.J."/>
            <person name="Sato H."/>
            <person name="Schaeffer S.W."/>
            <person name="Schatz M.C."/>
            <person name="Schlenke T."/>
            <person name="Schwartz R."/>
            <person name="Segarra C."/>
            <person name="Singh R.S."/>
            <person name="Sirot L."/>
            <person name="Sirota M."/>
            <person name="Sisneros N.B."/>
            <person name="Smith C.D."/>
            <person name="Smith T.F."/>
            <person name="Spieth J."/>
            <person name="Stage D.E."/>
            <person name="Stark A."/>
            <person name="Stephan W."/>
            <person name="Strausberg R.L."/>
            <person name="Strempel S."/>
            <person name="Sturgill D."/>
            <person name="Sutton G."/>
            <person name="Sutton G.G."/>
            <person name="Tao W."/>
            <person name="Teichmann S."/>
            <person name="Tobari Y.N."/>
            <person name="Tomimura Y."/>
            <person name="Tsolas J.M."/>
            <person name="Valente V.L."/>
            <person name="Venter E."/>
            <person name="Venter J.C."/>
            <person name="Vicario S."/>
            <person name="Vieira F.G."/>
            <person name="Vilella A.J."/>
            <person name="Villasante A."/>
            <person name="Walenz B."/>
            <person name="Wang J."/>
            <person name="Wasserman M."/>
            <person name="Watts T."/>
            <person name="Wilson D."/>
            <person name="Wilson R.K."/>
            <person name="Wing R.A."/>
            <person name="Wolfner M.F."/>
            <person name="Wong A."/>
            <person name="Wong G.K."/>
            <person name="Wu C.I."/>
            <person name="Wu G."/>
            <person name="Yamamoto D."/>
            <person name="Yang H.P."/>
            <person name="Yang S.P."/>
            <person name="Yorke J.A."/>
            <person name="Yoshida K."/>
            <person name="Zdobnov E."/>
            <person name="Zhang P."/>
            <person name="Zhang Y."/>
            <person name="Zimin A.V."/>
            <person name="Baldwin J."/>
            <person name="Abdouelleil A."/>
            <person name="Abdulkadir J."/>
            <person name="Abebe A."/>
            <person name="Abera B."/>
            <person name="Abreu J."/>
            <person name="Acer S.C."/>
            <person name="Aftuck L."/>
            <person name="Alexander A."/>
            <person name="An P."/>
            <person name="Anderson E."/>
            <person name="Anderson S."/>
            <person name="Arachi H."/>
            <person name="Azer M."/>
            <person name="Bachantsang P."/>
            <person name="Barry A."/>
            <person name="Bayul T."/>
            <person name="Berlin A."/>
            <person name="Bessette D."/>
            <person name="Bloom T."/>
            <person name="Blye J."/>
            <person name="Boguslavskiy L."/>
            <person name="Bonnet C."/>
            <person name="Boukhgalter B."/>
            <person name="Bourzgui I."/>
            <person name="Brown A."/>
            <person name="Cahill P."/>
            <person name="Channer S."/>
            <person name="Cheshatsang Y."/>
            <person name="Chuda L."/>
            <person name="Citroen M."/>
            <person name="Collymore A."/>
            <person name="Cooke P."/>
            <person name="Costello M."/>
            <person name="D'Aco K."/>
            <person name="Daza R."/>
            <person name="De Haan G."/>
            <person name="DeGray S."/>
            <person name="DeMaso C."/>
            <person name="Dhargay N."/>
            <person name="Dooley K."/>
            <person name="Dooley E."/>
            <person name="Doricent M."/>
            <person name="Dorje P."/>
            <person name="Dorjee K."/>
            <person name="Dupes A."/>
            <person name="Elong R."/>
            <person name="Falk J."/>
            <person name="Farina A."/>
            <person name="Faro S."/>
            <person name="Ferguson D."/>
            <person name="Fisher S."/>
            <person name="Foley C.D."/>
            <person name="Franke A."/>
            <person name="Friedrich D."/>
            <person name="Gadbois L."/>
            <person name="Gearin G."/>
            <person name="Gearin C.R."/>
            <person name="Giannoukos G."/>
            <person name="Goode T."/>
            <person name="Graham J."/>
            <person name="Grandbois E."/>
            <person name="Grewal S."/>
            <person name="Gyaltsen K."/>
            <person name="Hafez N."/>
            <person name="Hagos B."/>
            <person name="Hall J."/>
            <person name="Henson C."/>
            <person name="Hollinger A."/>
            <person name="Honan T."/>
            <person name="Huard M.D."/>
            <person name="Hughes L."/>
            <person name="Hurhula B."/>
            <person name="Husby M.E."/>
            <person name="Kamat A."/>
            <person name="Kanga B."/>
            <person name="Kashin S."/>
            <person name="Khazanovich D."/>
            <person name="Kisner P."/>
            <person name="Lance K."/>
            <person name="Lara M."/>
            <person name="Lee W."/>
            <person name="Lennon N."/>
            <person name="Letendre F."/>
            <person name="LeVine R."/>
            <person name="Lipovsky A."/>
            <person name="Liu X."/>
            <person name="Liu J."/>
            <person name="Liu S."/>
            <person name="Lokyitsang T."/>
            <person name="Lokyitsang Y."/>
            <person name="Lubonja R."/>
            <person name="Lui A."/>
            <person name="MacDonald P."/>
            <person name="Magnisalis V."/>
            <person name="Maru K."/>
            <person name="Matthews C."/>
            <person name="McCusker W."/>
            <person name="McDonough S."/>
            <person name="Mehta T."/>
            <person name="Meldrim J."/>
            <person name="Meneus L."/>
            <person name="Mihai O."/>
            <person name="Mihalev A."/>
            <person name="Mihova T."/>
            <person name="Mittelman R."/>
            <person name="Mlenga V."/>
            <person name="Montmayeur A."/>
            <person name="Mulrain L."/>
            <person name="Navidi A."/>
            <person name="Naylor J."/>
            <person name="Negash T."/>
            <person name="Nguyen T."/>
            <person name="Nguyen N."/>
            <person name="Nicol R."/>
            <person name="Norbu C."/>
            <person name="Norbu N."/>
            <person name="Novod N."/>
            <person name="O'Neill B."/>
            <person name="Osman S."/>
            <person name="Markiewicz E."/>
            <person name="Oyono O.L."/>
            <person name="Patti C."/>
            <person name="Phunkhang P."/>
            <person name="Pierre F."/>
            <person name="Priest M."/>
            <person name="Raghuraman S."/>
            <person name="Rege F."/>
            <person name="Reyes R."/>
            <person name="Rise C."/>
            <person name="Rogov P."/>
            <person name="Ross K."/>
            <person name="Ryan E."/>
            <person name="Settipalli S."/>
            <person name="Shea T."/>
            <person name="Sherpa N."/>
            <person name="Shi L."/>
            <person name="Shih D."/>
            <person name="Sparrow T."/>
            <person name="Spaulding J."/>
            <person name="Stalker J."/>
            <person name="Stange-Thomann N."/>
            <person name="Stavropoulos S."/>
            <person name="Stone C."/>
            <person name="Strader C."/>
            <person name="Tesfaye S."/>
            <person name="Thomson T."/>
            <person name="Thoulutsang Y."/>
            <person name="Thoulutsang D."/>
            <person name="Topham K."/>
            <person name="Topping I."/>
            <person name="Tsamla T."/>
            <person name="Vassiliev H."/>
            <person name="Vo A."/>
            <person name="Wangchuk T."/>
            <person name="Wangdi T."/>
            <person name="Weiand M."/>
            <person name="Wilkinson J."/>
            <person name="Wilson A."/>
            <person name="Yadav S."/>
            <person name="Young G."/>
            <person name="Yu Q."/>
            <person name="Zembek L."/>
            <person name="Zhong D."/>
            <person name="Zimmer A."/>
            <person name="Zwirko Z."/>
            <person name="Jaffe D.B."/>
            <person name="Alvarez P."/>
            <person name="Brockman W."/>
            <person name="Butler J."/>
            <person name="Chin C."/>
            <person name="Gnerre S."/>
            <person name="Grabherr M."/>
            <person name="Kleber M."/>
            <person name="Mauceli E."/>
            <person name="MacCallum I."/>
        </authorList>
    </citation>
    <scope>NUCLEOTIDE SEQUENCE [LARGE SCALE GENOMIC DNA]</scope>
    <source>
        <strain evidence="3">Tucson 14030-0811.24</strain>
    </source>
</reference>
<feature type="region of interest" description="Disordered" evidence="1">
    <location>
        <begin position="284"/>
        <end position="320"/>
    </location>
</feature>
<sequence length="852" mass="93663">MTLIPDYQSFSLEVFGFLGVQALDAAAVANGEGKSKSSSSSSDDNADSKIAASTAALETETPKDKRQVGGKETPIYPNHRSIDASSNQAANAAAHGDDPEDGQETIYGGKPNQFIIRPIAPHQHQQHESHQEPQLRNFGATNTRPHAAQLLEQSQEVQHYVYLQDIMRHHQPKALVAAGQGKGATNGPKKTVTPVAEEEQEQEAEQRYAVSIQPQPRPRPYPGVGPYQLPLPLPAPQHHQSQGHQQQQQQGSTQQQQQPYQVIPEEQFLKLLEEELQVRAYHEQLRQQQQQQHHHHPQQGHPQAQALVQQQQQPSPKSLPIHSTAATHKVIQQAEPILGLGGYRERLVAEQELVSPAYSRGGPKYLPLSQVQQQQQQQHQQQVDEEQEPQPPPRSHLHQAQQQQQLISALPPQIAYYQPQISYKTLPNHPLAKSSLESEIEKLLAANKPGHGLAYVDSSNEPTLVNHQHQHQHGIRSGPPPAPLPPPQHPAPPTSHPALRQPKAYLASTPNSLLDANNQPFIPSLFKFSNYQQPTPIYPSPSQAPPSQLEQKRLGPVVYPTQPANQPQPSQYYYQEAVPTPTAAPKPSPKQYHRSKHYKLAAPQKALFYADYADRSQGSPTNFYPSPPDPIKHSQRTVTVTPTSLPSPISDYPSPSPSQSSIYVSQGTGIAGPSRPVPPTATSVHKLRTLDEVKQLNLPPPNGKPLTQAEFQALVDAGYPVKAVPVPVPVPYEQYVKDHPEYRNHPPVDYAHLMRLATRQLSAHQHQHARSLAAPSEPSVKIVSTPSAAELQQQQTATGIGGGSVTYLQPIEGHPHALQKRRPRDEQDTAVAGSEPKAAAPPAAAEQTKAKA</sequence>
<feature type="compositionally biased region" description="Low complexity" evidence="1">
    <location>
        <begin position="84"/>
        <end position="94"/>
    </location>
</feature>
<dbReference type="EMBL" id="CH963847">
    <property type="protein sequence ID" value="KRF97706.1"/>
    <property type="molecule type" value="Genomic_DNA"/>
</dbReference>
<gene>
    <name evidence="2" type="primary">Dwil\GK16783</name>
    <name evidence="2" type="ORF">Dwil_GK16783</name>
</gene>
<feature type="compositionally biased region" description="Pro residues" evidence="1">
    <location>
        <begin position="478"/>
        <end position="495"/>
    </location>
</feature>
<dbReference type="Proteomes" id="UP000007798">
    <property type="component" value="Unassembled WGS sequence"/>
</dbReference>
<feature type="compositionally biased region" description="Low complexity" evidence="1">
    <location>
        <begin position="299"/>
        <end position="313"/>
    </location>
</feature>
<feature type="compositionally biased region" description="Low complexity" evidence="1">
    <location>
        <begin position="36"/>
        <end position="53"/>
    </location>
</feature>
<accession>A0A0Q9WP35</accession>
<name>A0A0Q9WP35_DROWI</name>
<evidence type="ECO:0000313" key="2">
    <source>
        <dbReference type="EMBL" id="KRF97706.1"/>
    </source>
</evidence>
<feature type="region of interest" description="Disordered" evidence="1">
    <location>
        <begin position="28"/>
        <end position="109"/>
    </location>
</feature>
<dbReference type="OrthoDB" id="8065722at2759"/>
<dbReference type="InParanoid" id="A0A0Q9WP35"/>
<feature type="compositionally biased region" description="Low complexity" evidence="1">
    <location>
        <begin position="236"/>
        <end position="258"/>
    </location>
</feature>
<feature type="region of interest" description="Disordered" evidence="1">
    <location>
        <begin position="800"/>
        <end position="852"/>
    </location>
</feature>
<keyword evidence="3" id="KW-1185">Reference proteome</keyword>
<evidence type="ECO:0000313" key="3">
    <source>
        <dbReference type="Proteomes" id="UP000007798"/>
    </source>
</evidence>
<feature type="compositionally biased region" description="Low complexity" evidence="1">
    <location>
        <begin position="637"/>
        <end position="666"/>
    </location>
</feature>
<feature type="region of interest" description="Disordered" evidence="1">
    <location>
        <begin position="616"/>
        <end position="681"/>
    </location>
</feature>
<dbReference type="eggNOG" id="ENOG502TBIB">
    <property type="taxonomic scope" value="Eukaryota"/>
</dbReference>
<proteinExistence type="predicted"/>
<dbReference type="AlphaFoldDB" id="A0A0Q9WP35"/>
<feature type="compositionally biased region" description="Pro residues" evidence="1">
    <location>
        <begin position="215"/>
        <end position="235"/>
    </location>
</feature>
<feature type="compositionally biased region" description="Low complexity" evidence="1">
    <location>
        <begin position="370"/>
        <end position="381"/>
    </location>
</feature>
<evidence type="ECO:0000256" key="1">
    <source>
        <dbReference type="SAM" id="MobiDB-lite"/>
    </source>
</evidence>